<evidence type="ECO:0000256" key="4">
    <source>
        <dbReference type="SAM" id="MobiDB-lite"/>
    </source>
</evidence>
<dbReference type="Proteomes" id="UP001215151">
    <property type="component" value="Unassembled WGS sequence"/>
</dbReference>
<dbReference type="EMBL" id="JAPEVG010000401">
    <property type="protein sequence ID" value="KAJ8463329.1"/>
    <property type="molecule type" value="Genomic_DNA"/>
</dbReference>
<evidence type="ECO:0000256" key="3">
    <source>
        <dbReference type="PROSITE-ProRule" id="PRU00221"/>
    </source>
</evidence>
<feature type="repeat" description="WD" evidence="3">
    <location>
        <begin position="900"/>
        <end position="941"/>
    </location>
</feature>
<dbReference type="SUPFAM" id="SSF52540">
    <property type="entry name" value="P-loop containing nucleoside triphosphate hydrolases"/>
    <property type="match status" value="1"/>
</dbReference>
<evidence type="ECO:0000256" key="2">
    <source>
        <dbReference type="ARBA" id="ARBA00022737"/>
    </source>
</evidence>
<dbReference type="InterPro" id="IPR001680">
    <property type="entry name" value="WD40_rpt"/>
</dbReference>
<sequence>MPPHLLALKRALPSIGRTNAAPESEPQATGSNARRNPAPGRTHGWDLMETGFNGLLEVLTITKKVSVVFPPLQAAVGALLAALEKYKASIKCTEATEAINSLILRVKRLNEMLDKIPSTCDDECPPALTRRMDTFACKMQSVAEDAKALQSRGRVSRFLNAAEYTEKVRSWVEDLSWHVNSFVLEGTIELTLTAHNIASEQRRGFAELGDRFDHVDDAIKELRHDFRSSETNGTAIPGLRYVSHARFDFGRSGRSACDPGTRVEILEKIYAWLRLGNKAEGSLPVRLSDVDVEWHSDRSILWIHALAGAGKTTLAETVARRCYDNGILAASFFCARDGDRSDILCIVQHIASDLAGHWPQFCNALLTAAKANPYIQVASASQQIKILLVEPLQVAKAQCEPAKDLVILVDALDECTDDSAESTLLHALSLHISLLAPLKFIITSRPVANITRGFRVLEMLQQNTQELPLDRVASELTERDIIIFLRKRFKEIGDRYAAGADWVSDEKVKRVASLSEGLFIYAATVASFVEDKRVRDPRHQLDVLLPPALSDSTSIPRGLAGSQFAILDKLYGQVLHASFECALPPLQARVKRVLGTIALAEERLSPSELASLLGDTSDSVWGIIDPLRPVLAVPSPDEAHRGIRVIHLSFADFLIDRSRCTDEEFYIHSPIQHTLIALRCLEVMQSLKYNICEIDSEHHRLLNNEILDLSTKIAQHILPALRYACKYWTRHLCRAEIGEDLLMRLEEFCEHHLLHWLEVLSLLGYVDGAIDALQLVQVSLKGCSLRDTKAPSLLYDCERVVRAFYPIISTSSMHMYSTIAHFAPLDSPLRRLAAEDARPLLIVHVGLEKSWSTTLASHVTGAYIIHALAFSPDGTCLACGTRDGPIQLRNTNTGVQIQVLEGHISTVLSVSFSPTGKELLSGSLDGAVYVHDVATGARLHSWKEHSADVRSVAWSLDGTLAASSSEEGTVRLWKVASPEKTVVLQHEGCYVLAVVFASDGDLLSGSGRTCTIWDTSNINWDVRKDTSPIWKLKHGRGSDIMTVAISHDSALVACGLYSGNIVLWNKSDGKWVRSLPGQSCIISLAFFSNNLLAAAYERSPFALWDVSTGASVKTMSNGQVDDAAFSSDGLFIAHAVGSQVQIRQWPPEFVQAKSFTAKLKQRCRLRIFGVLGSGGDLKDGEVDVRAASALITHIGPSPPGHPRRIFLRAMRKATLFACGKADTGELVKTFTGHSDDVTAVVFTHDEQHILSGSGDGTIRRGRIGQSDKEMTSEILFQSDDTYVEALAVSSDGQWVLSSVRKLGSPPVTSSTELLAIPSRQPVESEYGYCMLQLHDMTGRVVWIEHHPRWITSVLFSEDCTRALVGNERGEAFVYDLSQLIPLGHVVARSPPPLSVPEWSLKLPSMGWIKQISFTDDSAATHTPRSTSALLETPVVSNSREREQMAKPLVSPCAHYSGEDRRNPSDDLRRFPLLKAPLYLGANRRPHGRTGSTELRDYVDYLCQIVKVMVSDRLRMLFPVLSSEPAIEVSPRMLHMLVMSP</sequence>
<dbReference type="CDD" id="cd00200">
    <property type="entry name" value="WD40"/>
    <property type="match status" value="1"/>
</dbReference>
<dbReference type="PROSITE" id="PS50082">
    <property type="entry name" value="WD_REPEATS_2"/>
    <property type="match status" value="3"/>
</dbReference>
<keyword evidence="2" id="KW-0677">Repeat</keyword>
<accession>A0AAD7TJP4</accession>
<dbReference type="SUPFAM" id="SSF50978">
    <property type="entry name" value="WD40 repeat-like"/>
    <property type="match status" value="2"/>
</dbReference>
<evidence type="ECO:0000313" key="6">
    <source>
        <dbReference type="EMBL" id="KAJ8463329.1"/>
    </source>
</evidence>
<keyword evidence="7" id="KW-1185">Reference proteome</keyword>
<reference evidence="6" key="1">
    <citation type="submission" date="2022-11" db="EMBL/GenBank/DDBJ databases">
        <title>Genome Sequence of Cubamyces cubensis.</title>
        <authorList>
            <person name="Buettner E."/>
        </authorList>
    </citation>
    <scope>NUCLEOTIDE SEQUENCE</scope>
    <source>
        <strain evidence="6">MPL-01</strain>
    </source>
</reference>
<dbReference type="Pfam" id="PF24883">
    <property type="entry name" value="NPHP3_N"/>
    <property type="match status" value="1"/>
</dbReference>
<feature type="region of interest" description="Disordered" evidence="4">
    <location>
        <begin position="16"/>
        <end position="43"/>
    </location>
</feature>
<dbReference type="CDD" id="cd21037">
    <property type="entry name" value="MLKL_NTD"/>
    <property type="match status" value="1"/>
</dbReference>
<keyword evidence="1 3" id="KW-0853">WD repeat</keyword>
<dbReference type="Pfam" id="PF00400">
    <property type="entry name" value="WD40"/>
    <property type="match status" value="6"/>
</dbReference>
<dbReference type="PROSITE" id="PS50294">
    <property type="entry name" value="WD_REPEATS_REGION"/>
    <property type="match status" value="3"/>
</dbReference>
<dbReference type="InterPro" id="IPR059179">
    <property type="entry name" value="MLKL-like_MCAfunc"/>
</dbReference>
<evidence type="ECO:0000259" key="5">
    <source>
        <dbReference type="Pfam" id="PF24883"/>
    </source>
</evidence>
<dbReference type="InterPro" id="IPR056884">
    <property type="entry name" value="NPHP3-like_N"/>
</dbReference>
<dbReference type="Gene3D" id="2.130.10.10">
    <property type="entry name" value="YVTN repeat-like/Quinoprotein amine dehydrogenase"/>
    <property type="match status" value="3"/>
</dbReference>
<name>A0AAD7TJP4_9APHY</name>
<comment type="caution">
    <text evidence="6">The sequence shown here is derived from an EMBL/GenBank/DDBJ whole genome shotgun (WGS) entry which is preliminary data.</text>
</comment>
<gene>
    <name evidence="6" type="ORF">ONZ51_g10328</name>
</gene>
<evidence type="ECO:0000313" key="7">
    <source>
        <dbReference type="Proteomes" id="UP001215151"/>
    </source>
</evidence>
<proteinExistence type="predicted"/>
<dbReference type="InterPro" id="IPR027417">
    <property type="entry name" value="P-loop_NTPase"/>
</dbReference>
<dbReference type="PANTHER" id="PTHR19848">
    <property type="entry name" value="WD40 REPEAT PROTEIN"/>
    <property type="match status" value="1"/>
</dbReference>
<feature type="repeat" description="WD" evidence="3">
    <location>
        <begin position="1230"/>
        <end position="1259"/>
    </location>
</feature>
<feature type="domain" description="Nephrocystin 3-like N-terminal" evidence="5">
    <location>
        <begin position="293"/>
        <end position="445"/>
    </location>
</feature>
<evidence type="ECO:0000256" key="1">
    <source>
        <dbReference type="ARBA" id="ARBA00022574"/>
    </source>
</evidence>
<feature type="repeat" description="WD" evidence="3">
    <location>
        <begin position="942"/>
        <end position="983"/>
    </location>
</feature>
<organism evidence="6 7">
    <name type="scientific">Trametes cubensis</name>
    <dbReference type="NCBI Taxonomy" id="1111947"/>
    <lineage>
        <taxon>Eukaryota</taxon>
        <taxon>Fungi</taxon>
        <taxon>Dikarya</taxon>
        <taxon>Basidiomycota</taxon>
        <taxon>Agaricomycotina</taxon>
        <taxon>Agaricomycetes</taxon>
        <taxon>Polyporales</taxon>
        <taxon>Polyporaceae</taxon>
        <taxon>Trametes</taxon>
    </lineage>
</organism>
<dbReference type="InterPro" id="IPR015943">
    <property type="entry name" value="WD40/YVTN_repeat-like_dom_sf"/>
</dbReference>
<protein>
    <recommendedName>
        <fullName evidence="5">Nephrocystin 3-like N-terminal domain-containing protein</fullName>
    </recommendedName>
</protein>
<dbReference type="InterPro" id="IPR036322">
    <property type="entry name" value="WD40_repeat_dom_sf"/>
</dbReference>
<dbReference type="Gene3D" id="3.40.50.300">
    <property type="entry name" value="P-loop containing nucleotide triphosphate hydrolases"/>
    <property type="match status" value="1"/>
</dbReference>
<dbReference type="SMART" id="SM00320">
    <property type="entry name" value="WD40"/>
    <property type="match status" value="8"/>
</dbReference>
<dbReference type="PANTHER" id="PTHR19848:SF8">
    <property type="entry name" value="F-BOX AND WD REPEAT DOMAIN CONTAINING 7"/>
    <property type="match status" value="1"/>
</dbReference>